<gene>
    <name evidence="2" type="ORF">DFO70_101322</name>
</gene>
<protein>
    <recommendedName>
        <fullName evidence="1">DUF7852 domain-containing protein</fullName>
    </recommendedName>
</protein>
<name>A0A366K484_CYTFI</name>
<proteinExistence type="predicted"/>
<dbReference type="InterPro" id="IPR054845">
    <property type="entry name" value="Exosporium_prot_C"/>
</dbReference>
<dbReference type="Pfam" id="PF25250">
    <property type="entry name" value="DUF7852"/>
    <property type="match status" value="2"/>
</dbReference>
<comment type="caution">
    <text evidence="2">The sequence shown here is derived from an EMBL/GenBank/DDBJ whole genome shotgun (WGS) entry which is preliminary data.</text>
</comment>
<dbReference type="OrthoDB" id="2381017at2"/>
<evidence type="ECO:0000313" key="2">
    <source>
        <dbReference type="EMBL" id="RBP96510.1"/>
    </source>
</evidence>
<evidence type="ECO:0000259" key="1">
    <source>
        <dbReference type="Pfam" id="PF25250"/>
    </source>
</evidence>
<dbReference type="InterPro" id="IPR057174">
    <property type="entry name" value="DUF7852"/>
</dbReference>
<accession>A0A366K484</accession>
<keyword evidence="3" id="KW-1185">Reference proteome</keyword>
<feature type="domain" description="DUF7852" evidence="1">
    <location>
        <begin position="116"/>
        <end position="201"/>
    </location>
</feature>
<dbReference type="STRING" id="1399.VL14_21930"/>
<dbReference type="AlphaFoldDB" id="A0A366K484"/>
<evidence type="ECO:0000313" key="3">
    <source>
        <dbReference type="Proteomes" id="UP000252731"/>
    </source>
</evidence>
<dbReference type="EMBL" id="QNSF01000001">
    <property type="protein sequence ID" value="RBP96510.1"/>
    <property type="molecule type" value="Genomic_DNA"/>
</dbReference>
<reference evidence="2 3" key="1">
    <citation type="submission" date="2018-06" db="EMBL/GenBank/DDBJ databases">
        <title>Freshwater and sediment microbial communities from various areas in North America, analyzing microbe dynamics in response to fracking.</title>
        <authorList>
            <person name="Lamendella R."/>
        </authorList>
    </citation>
    <scope>NUCLEOTIDE SEQUENCE [LARGE SCALE GENOMIC DNA]</scope>
    <source>
        <strain evidence="2 3">14_TX</strain>
    </source>
</reference>
<sequence>MSEEHKDRDQAECQISAQNCECESTFHHPHVSIGKITAKVPVVLAELSLKVHVNALITFPEPVLEIKDIKKTVKLTQCRLLLPTDQLFVKGFIRKNIQYASPCPDIEKHTDKSIASDIHSYTVDVPFQCVTEIKKFLTCPVMPETNHRHEFDFLVSKPMPRGYPEKDEMQSSDLSQFHQKSVQHYNELPFCELISSRIIEWDEAIDRRPLPNRSPIGEGVFTKVEEKMVLDLVIKVLQKQQIRVSSTTNDHEDCFDCE</sequence>
<organism evidence="2 3">
    <name type="scientific">Cytobacillus firmus</name>
    <name type="common">Bacillus firmus</name>
    <dbReference type="NCBI Taxonomy" id="1399"/>
    <lineage>
        <taxon>Bacteria</taxon>
        <taxon>Bacillati</taxon>
        <taxon>Bacillota</taxon>
        <taxon>Bacilli</taxon>
        <taxon>Bacillales</taxon>
        <taxon>Bacillaceae</taxon>
        <taxon>Cytobacillus</taxon>
    </lineage>
</organism>
<dbReference type="RefSeq" id="WP_113881026.1">
    <property type="nucleotide sequence ID" value="NZ_QNSF01000001.1"/>
</dbReference>
<feature type="domain" description="DUF7852" evidence="1">
    <location>
        <begin position="27"/>
        <end position="83"/>
    </location>
</feature>
<dbReference type="Proteomes" id="UP000252731">
    <property type="component" value="Unassembled WGS sequence"/>
</dbReference>
<dbReference type="NCBIfam" id="NF045794">
    <property type="entry name" value="CsxC_fam"/>
    <property type="match status" value="1"/>
</dbReference>